<proteinExistence type="inferred from homology"/>
<feature type="domain" description="Mechanosensitive ion channel MscS C-terminal" evidence="9">
    <location>
        <begin position="254"/>
        <end position="338"/>
    </location>
</feature>
<evidence type="ECO:0000256" key="2">
    <source>
        <dbReference type="ARBA" id="ARBA00008017"/>
    </source>
</evidence>
<keyword evidence="12" id="KW-1185">Reference proteome</keyword>
<feature type="transmembrane region" description="Helical" evidence="7">
    <location>
        <begin position="18"/>
        <end position="36"/>
    </location>
</feature>
<keyword evidence="3" id="KW-1003">Cell membrane</keyword>
<dbReference type="PANTHER" id="PTHR30566">
    <property type="entry name" value="YNAI-RELATED MECHANOSENSITIVE ION CHANNEL"/>
    <property type="match status" value="1"/>
</dbReference>
<dbReference type="SUPFAM" id="SSF82861">
    <property type="entry name" value="Mechanosensitive channel protein MscS (YggB), transmembrane region"/>
    <property type="match status" value="1"/>
</dbReference>
<dbReference type="Pfam" id="PF00924">
    <property type="entry name" value="MS_channel_2nd"/>
    <property type="match status" value="1"/>
</dbReference>
<keyword evidence="6 7" id="KW-0472">Membrane</keyword>
<dbReference type="InterPro" id="IPR023408">
    <property type="entry name" value="MscS_beta-dom_sf"/>
</dbReference>
<comment type="similarity">
    <text evidence="2">Belongs to the MscS (TC 1.A.23) family.</text>
</comment>
<dbReference type="RefSeq" id="WP_092177905.1">
    <property type="nucleotide sequence ID" value="NZ_FNZH01000008.1"/>
</dbReference>
<evidence type="ECO:0000259" key="10">
    <source>
        <dbReference type="Pfam" id="PF21088"/>
    </source>
</evidence>
<evidence type="ECO:0000256" key="3">
    <source>
        <dbReference type="ARBA" id="ARBA00022475"/>
    </source>
</evidence>
<dbReference type="STRING" id="1416801.SAMN05192553_108132"/>
<evidence type="ECO:0000313" key="11">
    <source>
        <dbReference type="EMBL" id="SEJ69041.1"/>
    </source>
</evidence>
<keyword evidence="4 7" id="KW-0812">Transmembrane</keyword>
<dbReference type="EMBL" id="FNZH01000008">
    <property type="protein sequence ID" value="SEJ69041.1"/>
    <property type="molecule type" value="Genomic_DNA"/>
</dbReference>
<dbReference type="SUPFAM" id="SSF82689">
    <property type="entry name" value="Mechanosensitive channel protein MscS (YggB), C-terminal domain"/>
    <property type="match status" value="1"/>
</dbReference>
<dbReference type="Gene3D" id="3.30.70.100">
    <property type="match status" value="1"/>
</dbReference>
<dbReference type="InterPro" id="IPR010920">
    <property type="entry name" value="LSM_dom_sf"/>
</dbReference>
<dbReference type="SUPFAM" id="SSF50182">
    <property type="entry name" value="Sm-like ribonucleoproteins"/>
    <property type="match status" value="1"/>
</dbReference>
<feature type="transmembrane region" description="Helical" evidence="7">
    <location>
        <begin position="57"/>
        <end position="79"/>
    </location>
</feature>
<dbReference type="AlphaFoldDB" id="A0A1H7ATR9"/>
<sequence>MIQEYLTQEFWNNSVQDYLFALGFILIGIGIVKLFKRSMLQRIKKLTEKTDTNLDDYLFEIVERFVLPAIYLSIFFWGIQTLRLSNMLATSVSVAHKVVLTYYSIKVVANLLAMVLRSYVRKQENGEEKVKQIGGIILLVNILIWALGILFLFDNMGYDVTAIITGLGIGGIAVALAAQNILGDLFNYFVIFFDRPIEIGDFVVVDDKNGIVERIGIKTTRIKTLSGEELVVANSDLTSSRIHNYKKMQRRRILFSVGVTYETSSDTLKTIPGMLREIVEHQSPVTFDRAHFKAFGDSSLDFEVVYFIEVADYNTYMDIQQQINFEIFDRFTAAGISIAFPTRTLYLRNETDQHLQVAQVDAQK</sequence>
<evidence type="ECO:0000256" key="5">
    <source>
        <dbReference type="ARBA" id="ARBA00022989"/>
    </source>
</evidence>
<organism evidence="11 12">
    <name type="scientific">Cyclobacterium xiamenense</name>
    <dbReference type="NCBI Taxonomy" id="1297121"/>
    <lineage>
        <taxon>Bacteria</taxon>
        <taxon>Pseudomonadati</taxon>
        <taxon>Bacteroidota</taxon>
        <taxon>Cytophagia</taxon>
        <taxon>Cytophagales</taxon>
        <taxon>Cyclobacteriaceae</taxon>
        <taxon>Cyclobacterium</taxon>
    </lineage>
</organism>
<dbReference type="InterPro" id="IPR049142">
    <property type="entry name" value="MS_channel_1st"/>
</dbReference>
<evidence type="ECO:0000256" key="6">
    <source>
        <dbReference type="ARBA" id="ARBA00023136"/>
    </source>
</evidence>
<dbReference type="InterPro" id="IPR006685">
    <property type="entry name" value="MscS_channel_2nd"/>
</dbReference>
<dbReference type="InterPro" id="IPR011066">
    <property type="entry name" value="MscS_channel_C_sf"/>
</dbReference>
<dbReference type="Gene3D" id="2.30.30.60">
    <property type="match status" value="1"/>
</dbReference>
<reference evidence="12" key="1">
    <citation type="submission" date="2016-10" db="EMBL/GenBank/DDBJ databases">
        <authorList>
            <person name="Varghese N."/>
            <person name="Submissions S."/>
        </authorList>
    </citation>
    <scope>NUCLEOTIDE SEQUENCE [LARGE SCALE GENOMIC DNA]</scope>
    <source>
        <strain evidence="12">IBRC-M 10761</strain>
    </source>
</reference>
<dbReference type="Gene3D" id="1.10.287.1260">
    <property type="match status" value="1"/>
</dbReference>
<feature type="transmembrane region" description="Helical" evidence="7">
    <location>
        <begin position="159"/>
        <end position="178"/>
    </location>
</feature>
<feature type="transmembrane region" description="Helical" evidence="7">
    <location>
        <begin position="99"/>
        <end position="120"/>
    </location>
</feature>
<evidence type="ECO:0000313" key="12">
    <source>
        <dbReference type="Proteomes" id="UP000199403"/>
    </source>
</evidence>
<dbReference type="OrthoDB" id="9809206at2"/>
<feature type="domain" description="Mechanosensitive ion channel transmembrane helices 2/3" evidence="10">
    <location>
        <begin position="139"/>
        <end position="179"/>
    </location>
</feature>
<gene>
    <name evidence="11" type="ORF">SAMN05192553_108132</name>
</gene>
<accession>A0A1H7ATR9</accession>
<dbReference type="PANTHER" id="PTHR30566:SF25">
    <property type="entry name" value="INNER MEMBRANE PROTEIN"/>
    <property type="match status" value="1"/>
</dbReference>
<comment type="subcellular location">
    <subcellularLocation>
        <location evidence="1">Cell membrane</location>
        <topology evidence="1">Multi-pass membrane protein</topology>
    </subcellularLocation>
</comment>
<dbReference type="Pfam" id="PF21088">
    <property type="entry name" value="MS_channel_1st"/>
    <property type="match status" value="1"/>
</dbReference>
<evidence type="ECO:0000256" key="4">
    <source>
        <dbReference type="ARBA" id="ARBA00022692"/>
    </source>
</evidence>
<evidence type="ECO:0000259" key="8">
    <source>
        <dbReference type="Pfam" id="PF00924"/>
    </source>
</evidence>
<evidence type="ECO:0000259" key="9">
    <source>
        <dbReference type="Pfam" id="PF21082"/>
    </source>
</evidence>
<dbReference type="Pfam" id="PF21082">
    <property type="entry name" value="MS_channel_3rd"/>
    <property type="match status" value="1"/>
</dbReference>
<dbReference type="GO" id="GO:0008381">
    <property type="term" value="F:mechanosensitive monoatomic ion channel activity"/>
    <property type="evidence" value="ECO:0007669"/>
    <property type="project" value="UniProtKB-ARBA"/>
</dbReference>
<feature type="domain" description="Mechanosensitive ion channel MscS" evidence="8">
    <location>
        <begin position="180"/>
        <end position="247"/>
    </location>
</feature>
<dbReference type="InterPro" id="IPR049278">
    <property type="entry name" value="MS_channel_C"/>
</dbReference>
<protein>
    <submittedName>
        <fullName evidence="11">Mechanosensitive ion channel</fullName>
    </submittedName>
</protein>
<evidence type="ECO:0000256" key="1">
    <source>
        <dbReference type="ARBA" id="ARBA00004651"/>
    </source>
</evidence>
<dbReference type="Proteomes" id="UP000199403">
    <property type="component" value="Unassembled WGS sequence"/>
</dbReference>
<evidence type="ECO:0000256" key="7">
    <source>
        <dbReference type="SAM" id="Phobius"/>
    </source>
</evidence>
<name>A0A1H7ATR9_9BACT</name>
<feature type="transmembrane region" description="Helical" evidence="7">
    <location>
        <begin position="132"/>
        <end position="153"/>
    </location>
</feature>
<keyword evidence="5 7" id="KW-1133">Transmembrane helix</keyword>
<dbReference type="InterPro" id="IPR011014">
    <property type="entry name" value="MscS_channel_TM-2"/>
</dbReference>
<dbReference type="GO" id="GO:0005886">
    <property type="term" value="C:plasma membrane"/>
    <property type="evidence" value="ECO:0007669"/>
    <property type="project" value="UniProtKB-SubCell"/>
</dbReference>